<sequence>MSLHTPTKLGDQTADYWDTTDCYTNVFANGIITEEKHMSNCETTNNNHSSRYHHNSPTNEIRPETSNRLIPTIRVLHQMEPTSLHTHSYPEFIRRPSTRIPVVQYFDESSQIHYHHYHHHHPLSYYQRHLYHHFCFSHIIYSNSMECICQGVLCQQWMPSKNQTYPEQVTCIPHEQQQQQQAVETVNRNASSVVSPELLRGLFVTNNDSQLNIAINFKKKPVSTHINSVCSNCGTKETTLWRRSNMGAVECNACNLYYRKNNRPRPITMSNKIRKRIRLPRYHFP</sequence>
<keyword evidence="3 8" id="KW-0863">Zinc-finger</keyword>
<dbReference type="SMART" id="SM00401">
    <property type="entry name" value="ZnF_GATA"/>
    <property type="match status" value="1"/>
</dbReference>
<dbReference type="GO" id="GO:0000981">
    <property type="term" value="F:DNA-binding transcription factor activity, RNA polymerase II-specific"/>
    <property type="evidence" value="ECO:0007669"/>
    <property type="project" value="TreeGrafter"/>
</dbReference>
<evidence type="ECO:0000256" key="3">
    <source>
        <dbReference type="ARBA" id="ARBA00022771"/>
    </source>
</evidence>
<dbReference type="GO" id="GO:0000122">
    <property type="term" value="P:negative regulation of transcription by RNA polymerase II"/>
    <property type="evidence" value="ECO:0007669"/>
    <property type="project" value="TreeGrafter"/>
</dbReference>
<dbReference type="CDD" id="cd00202">
    <property type="entry name" value="ZnF_GATA"/>
    <property type="match status" value="1"/>
</dbReference>
<evidence type="ECO:0000256" key="4">
    <source>
        <dbReference type="ARBA" id="ARBA00022833"/>
    </source>
</evidence>
<dbReference type="PROSITE" id="PS50114">
    <property type="entry name" value="GATA_ZN_FINGER_2"/>
    <property type="match status" value="1"/>
</dbReference>
<keyword evidence="7" id="KW-0539">Nucleus</keyword>
<reference evidence="10 11" key="2">
    <citation type="submission" date="2018-11" db="EMBL/GenBank/DDBJ databases">
        <authorList>
            <consortium name="Pathogen Informatics"/>
        </authorList>
    </citation>
    <scope>NUCLEOTIDE SEQUENCE [LARGE SCALE GENOMIC DNA]</scope>
</reference>
<dbReference type="PANTHER" id="PTHR10071:SF281">
    <property type="entry name" value="BOX A-BINDING FACTOR-RELATED"/>
    <property type="match status" value="1"/>
</dbReference>
<accession>A0A0R3QMC5</accession>
<dbReference type="InterPro" id="IPR013088">
    <property type="entry name" value="Znf_NHR/GATA"/>
</dbReference>
<dbReference type="Proteomes" id="UP000280834">
    <property type="component" value="Unassembled WGS sequence"/>
</dbReference>
<comment type="subcellular location">
    <subcellularLocation>
        <location evidence="1">Nucleus</location>
    </subcellularLocation>
</comment>
<dbReference type="GO" id="GO:0045944">
    <property type="term" value="P:positive regulation of transcription by RNA polymerase II"/>
    <property type="evidence" value="ECO:0007669"/>
    <property type="project" value="TreeGrafter"/>
</dbReference>
<name>A0A0R3QMC5_9BILA</name>
<dbReference type="Pfam" id="PF00320">
    <property type="entry name" value="GATA"/>
    <property type="match status" value="1"/>
</dbReference>
<dbReference type="STRING" id="42155.A0A0R3QMC5"/>
<keyword evidence="4" id="KW-0862">Zinc</keyword>
<evidence type="ECO:0000256" key="8">
    <source>
        <dbReference type="PROSITE-ProRule" id="PRU00094"/>
    </source>
</evidence>
<evidence type="ECO:0000256" key="2">
    <source>
        <dbReference type="ARBA" id="ARBA00022723"/>
    </source>
</evidence>
<evidence type="ECO:0000259" key="9">
    <source>
        <dbReference type="PROSITE" id="PS50114"/>
    </source>
</evidence>
<dbReference type="InterPro" id="IPR039355">
    <property type="entry name" value="Transcription_factor_GATA"/>
</dbReference>
<organism evidence="12">
    <name type="scientific">Brugia timori</name>
    <dbReference type="NCBI Taxonomy" id="42155"/>
    <lineage>
        <taxon>Eukaryota</taxon>
        <taxon>Metazoa</taxon>
        <taxon>Ecdysozoa</taxon>
        <taxon>Nematoda</taxon>
        <taxon>Chromadorea</taxon>
        <taxon>Rhabditida</taxon>
        <taxon>Spirurina</taxon>
        <taxon>Spiruromorpha</taxon>
        <taxon>Filarioidea</taxon>
        <taxon>Onchocercidae</taxon>
        <taxon>Brugia</taxon>
    </lineage>
</organism>
<evidence type="ECO:0000313" key="10">
    <source>
        <dbReference type="EMBL" id="VDO23005.1"/>
    </source>
</evidence>
<dbReference type="GO" id="GO:0000978">
    <property type="term" value="F:RNA polymerase II cis-regulatory region sequence-specific DNA binding"/>
    <property type="evidence" value="ECO:0007669"/>
    <property type="project" value="TreeGrafter"/>
</dbReference>
<dbReference type="AlphaFoldDB" id="A0A0R3QMC5"/>
<feature type="domain" description="GATA-type" evidence="9">
    <location>
        <begin position="230"/>
        <end position="278"/>
    </location>
</feature>
<dbReference type="Gene3D" id="3.30.50.10">
    <property type="entry name" value="Erythroid Transcription Factor GATA-1, subunit A"/>
    <property type="match status" value="1"/>
</dbReference>
<dbReference type="GO" id="GO:0045165">
    <property type="term" value="P:cell fate commitment"/>
    <property type="evidence" value="ECO:0007669"/>
    <property type="project" value="TreeGrafter"/>
</dbReference>
<dbReference type="GO" id="GO:0008270">
    <property type="term" value="F:zinc ion binding"/>
    <property type="evidence" value="ECO:0007669"/>
    <property type="project" value="UniProtKB-KW"/>
</dbReference>
<dbReference type="PROSITE" id="PS00344">
    <property type="entry name" value="GATA_ZN_FINGER_1"/>
    <property type="match status" value="1"/>
</dbReference>
<keyword evidence="6" id="KW-0804">Transcription</keyword>
<dbReference type="InterPro" id="IPR000679">
    <property type="entry name" value="Znf_GATA"/>
</dbReference>
<evidence type="ECO:0000313" key="11">
    <source>
        <dbReference type="Proteomes" id="UP000280834"/>
    </source>
</evidence>
<proteinExistence type="predicted"/>
<evidence type="ECO:0000256" key="1">
    <source>
        <dbReference type="ARBA" id="ARBA00004123"/>
    </source>
</evidence>
<keyword evidence="5" id="KW-0805">Transcription regulation</keyword>
<protein>
    <submittedName>
        <fullName evidence="12">GATA-type domain-containing protein</fullName>
    </submittedName>
</protein>
<keyword evidence="2" id="KW-0479">Metal-binding</keyword>
<keyword evidence="11" id="KW-1185">Reference proteome</keyword>
<evidence type="ECO:0000313" key="12">
    <source>
        <dbReference type="WBParaSite" id="BTMF_0000886001-mRNA-1"/>
    </source>
</evidence>
<dbReference type="SUPFAM" id="SSF57716">
    <property type="entry name" value="Glucocorticoid receptor-like (DNA-binding domain)"/>
    <property type="match status" value="1"/>
</dbReference>
<reference evidence="12" key="1">
    <citation type="submission" date="2017-02" db="UniProtKB">
        <authorList>
            <consortium name="WormBaseParasite"/>
        </authorList>
    </citation>
    <scope>IDENTIFICATION</scope>
</reference>
<dbReference type="EMBL" id="UZAG01015743">
    <property type="protein sequence ID" value="VDO23005.1"/>
    <property type="molecule type" value="Genomic_DNA"/>
</dbReference>
<evidence type="ECO:0000256" key="7">
    <source>
        <dbReference type="ARBA" id="ARBA00023242"/>
    </source>
</evidence>
<gene>
    <name evidence="10" type="ORF">BTMF_LOCUS6911</name>
</gene>
<dbReference type="GO" id="GO:0005634">
    <property type="term" value="C:nucleus"/>
    <property type="evidence" value="ECO:0007669"/>
    <property type="project" value="UniProtKB-SubCell"/>
</dbReference>
<dbReference type="PRINTS" id="PR00619">
    <property type="entry name" value="GATAZNFINGER"/>
</dbReference>
<evidence type="ECO:0000256" key="6">
    <source>
        <dbReference type="ARBA" id="ARBA00023163"/>
    </source>
</evidence>
<dbReference type="PANTHER" id="PTHR10071">
    <property type="entry name" value="TRANSCRIPTION FACTOR GATA FAMILY MEMBER"/>
    <property type="match status" value="1"/>
</dbReference>
<evidence type="ECO:0000256" key="5">
    <source>
        <dbReference type="ARBA" id="ARBA00023015"/>
    </source>
</evidence>
<dbReference type="WBParaSite" id="BTMF_0000886001-mRNA-1">
    <property type="protein sequence ID" value="BTMF_0000886001-mRNA-1"/>
    <property type="gene ID" value="BTMF_0000886001"/>
</dbReference>